<name>A0A811JVL5_9BILA</name>
<feature type="compositionally biased region" description="Basic and acidic residues" evidence="5">
    <location>
        <begin position="598"/>
        <end position="613"/>
    </location>
</feature>
<dbReference type="GO" id="GO:0047496">
    <property type="term" value="P:vesicle transport along microtubule"/>
    <property type="evidence" value="ECO:0007669"/>
    <property type="project" value="TreeGrafter"/>
</dbReference>
<feature type="compositionally biased region" description="Polar residues" evidence="5">
    <location>
        <begin position="1007"/>
        <end position="1035"/>
    </location>
</feature>
<dbReference type="GO" id="GO:0006605">
    <property type="term" value="P:protein targeting"/>
    <property type="evidence" value="ECO:0007669"/>
    <property type="project" value="TreeGrafter"/>
</dbReference>
<feature type="region of interest" description="Disordered" evidence="5">
    <location>
        <begin position="1007"/>
        <end position="1059"/>
    </location>
</feature>
<dbReference type="OrthoDB" id="10067624at2759"/>
<evidence type="ECO:0000256" key="3">
    <source>
        <dbReference type="ARBA" id="ARBA00023128"/>
    </source>
</evidence>
<keyword evidence="8" id="KW-1185">Reference proteome</keyword>
<feature type="compositionally biased region" description="Basic and acidic residues" evidence="5">
    <location>
        <begin position="675"/>
        <end position="685"/>
    </location>
</feature>
<organism evidence="7 8">
    <name type="scientific">Bursaphelenchus okinawaensis</name>
    <dbReference type="NCBI Taxonomy" id="465554"/>
    <lineage>
        <taxon>Eukaryota</taxon>
        <taxon>Metazoa</taxon>
        <taxon>Ecdysozoa</taxon>
        <taxon>Nematoda</taxon>
        <taxon>Chromadorea</taxon>
        <taxon>Rhabditida</taxon>
        <taxon>Tylenchina</taxon>
        <taxon>Tylenchomorpha</taxon>
        <taxon>Aphelenchoidea</taxon>
        <taxon>Aphelenchoididae</taxon>
        <taxon>Bursaphelenchus</taxon>
    </lineage>
</organism>
<feature type="compositionally biased region" description="Polar residues" evidence="5">
    <location>
        <begin position="538"/>
        <end position="558"/>
    </location>
</feature>
<dbReference type="Proteomes" id="UP000783686">
    <property type="component" value="Unassembled WGS sequence"/>
</dbReference>
<feature type="domain" description="HAP1 N-terminal" evidence="6">
    <location>
        <begin position="4"/>
        <end position="267"/>
    </location>
</feature>
<dbReference type="InterPro" id="IPR051946">
    <property type="entry name" value="Intracell_Traff-Reg"/>
</dbReference>
<feature type="region of interest" description="Disordered" evidence="5">
    <location>
        <begin position="671"/>
        <end position="695"/>
    </location>
</feature>
<feature type="compositionally biased region" description="Polar residues" evidence="5">
    <location>
        <begin position="384"/>
        <end position="393"/>
    </location>
</feature>
<evidence type="ECO:0000256" key="1">
    <source>
        <dbReference type="ARBA" id="ARBA00004173"/>
    </source>
</evidence>
<dbReference type="AlphaFoldDB" id="A0A811JVL5"/>
<evidence type="ECO:0000256" key="2">
    <source>
        <dbReference type="ARBA" id="ARBA00023054"/>
    </source>
</evidence>
<proteinExistence type="predicted"/>
<dbReference type="GO" id="GO:0005739">
    <property type="term" value="C:mitochondrion"/>
    <property type="evidence" value="ECO:0007669"/>
    <property type="project" value="UniProtKB-SubCell"/>
</dbReference>
<dbReference type="EMBL" id="CAJFCW020000001">
    <property type="protein sequence ID" value="CAG9085804.1"/>
    <property type="molecule type" value="Genomic_DNA"/>
</dbReference>
<dbReference type="GO" id="GO:0017022">
    <property type="term" value="F:myosin binding"/>
    <property type="evidence" value="ECO:0007669"/>
    <property type="project" value="TreeGrafter"/>
</dbReference>
<dbReference type="Proteomes" id="UP000614601">
    <property type="component" value="Unassembled WGS sequence"/>
</dbReference>
<keyword evidence="2 4" id="KW-0175">Coiled coil</keyword>
<feature type="region of interest" description="Disordered" evidence="5">
    <location>
        <begin position="18"/>
        <end position="44"/>
    </location>
</feature>
<sequence length="1116" mass="123766">MAARNQAAASAYGLAAHPTYDDSASTSAANSPAESVDNEQLRKALADKDQELEYVAILGNSLLEQNRELQERNEFLEESLTASNDCIQQLKHQLQQRSDLLEAYSEYDEQRRNSPTDKYNPAFVERLQARVKKLEDENEVLKCETSRLNTAAVELEDRTEDRVKDYLDQLERANYKISRLQKQLKDKTNECAEQDQKIQHFLKEISSRKKNEKRLDEENMDLREELTDAIRTHEELKLEVEQLSERYVEVAGLLTETKDELSILKSKQIGSWGSLYDSLASELEASDSGFYNTPMISARSDSQTSTNDSYGPISLQQEFDRLEPIAEQPCCSTATVAENLSFEKKTTGESSDEGFSYYDMPSKAVLYAVRRSISTERRRRKSPSHTPFSTPNESIDDGEDKRRPNTLQLCSHPSIGYLEPVAEQTPLNDDGNLEIQKAKGLLVGQNGGLVAKTIDSEAKVDEILQNQVLFDEEKTVEDVKGIEIPVPSLKLAESSSPSKTYRNQSCSPIHFDKIDPPKDPNPPDEPTPRPQTCLPYSGATSYMPNSETSNQASDSSIMSDDEDANDEVKMLTGVDTKAIKREMMRQAALNEAGISEDGDGRILEGDDAKRDSEGNVLGLEPEGLVLQSGVFGQEEGVSGPESGVLRSTDIGRSSSTIWKSESTLRRPSYVSLATKTKDTTDANSKEEDDDDLTPRTLELLNNYKGPRLGEPGRPGTKDLEFSLKRMEVRRKIEDEYERFRQRRGLGPSKALFCTIRHVEKSKLYGPTTQPGTVADPTGRVELVGQPTSPLTHPQNPRQRGLDPAGVLVGNPALGYGNWISIGAANAKLTQNSIRNSNFIPNSIPTTTSAHNFSQYDYLGEAMNNIQSRAQNPRPITKSYSFGLLSRMPGPQMSRLGLDGAVLANEKDGIANKAAEHGVELRRRTFSPDAKLCDQSLHGLVDRPVDHNANPDGFEPIASQNSRPITLETLNSMGLTNKKQRPTSWIGPESWIPTANPANWLASFFTGSESPKQQAHHNGNGQKQHQKPSEVNISNRKPSEIQPPPANPIPPTGRKSKDFTSTGLLLSTSQKLVQSEVRNQEKMAKIPTSKPNFAGFAMPTINNSILDRSALLRNRPG</sequence>
<dbReference type="PANTHER" id="PTHR15751:SF12">
    <property type="entry name" value="TRAFFICKING KINESIN-BINDING PROTEIN MILT"/>
    <property type="match status" value="1"/>
</dbReference>
<dbReference type="InterPro" id="IPR006933">
    <property type="entry name" value="HAP1_N"/>
</dbReference>
<evidence type="ECO:0000313" key="8">
    <source>
        <dbReference type="Proteomes" id="UP000614601"/>
    </source>
</evidence>
<dbReference type="Pfam" id="PF04849">
    <property type="entry name" value="HAP1_N"/>
    <property type="match status" value="1"/>
</dbReference>
<feature type="region of interest" description="Disordered" evidence="5">
    <location>
        <begin position="590"/>
        <end position="615"/>
    </location>
</feature>
<feature type="compositionally biased region" description="Pro residues" evidence="5">
    <location>
        <begin position="1040"/>
        <end position="1050"/>
    </location>
</feature>
<evidence type="ECO:0000256" key="5">
    <source>
        <dbReference type="SAM" id="MobiDB-lite"/>
    </source>
</evidence>
<dbReference type="PANTHER" id="PTHR15751">
    <property type="entry name" value="TRAFFICKING KINESIN-BINDING PROTEIN"/>
    <property type="match status" value="1"/>
</dbReference>
<dbReference type="GO" id="GO:0048311">
    <property type="term" value="P:mitochondrion distribution"/>
    <property type="evidence" value="ECO:0007669"/>
    <property type="project" value="TreeGrafter"/>
</dbReference>
<evidence type="ECO:0000259" key="6">
    <source>
        <dbReference type="SMART" id="SM01424"/>
    </source>
</evidence>
<feature type="region of interest" description="Disordered" evidence="5">
    <location>
        <begin position="375"/>
        <end position="405"/>
    </location>
</feature>
<reference evidence="7" key="1">
    <citation type="submission" date="2020-09" db="EMBL/GenBank/DDBJ databases">
        <authorList>
            <person name="Kikuchi T."/>
        </authorList>
    </citation>
    <scope>NUCLEOTIDE SEQUENCE</scope>
    <source>
        <strain evidence="7">SH1</strain>
    </source>
</reference>
<feature type="coiled-coil region" evidence="4">
    <location>
        <begin position="124"/>
        <end position="246"/>
    </location>
</feature>
<gene>
    <name evidence="7" type="ORF">BOKJ2_LOCUS2163</name>
</gene>
<comment type="subcellular location">
    <subcellularLocation>
        <location evidence="1">Mitochondrion</location>
    </subcellularLocation>
</comment>
<protein>
    <recommendedName>
        <fullName evidence="6">HAP1 N-terminal domain-containing protein</fullName>
    </recommendedName>
</protein>
<accession>A0A811JVL5</accession>
<feature type="compositionally biased region" description="Polar residues" evidence="5">
    <location>
        <begin position="22"/>
        <end position="33"/>
    </location>
</feature>
<feature type="region of interest" description="Disordered" evidence="5">
    <location>
        <begin position="491"/>
        <end position="566"/>
    </location>
</feature>
<feature type="compositionally biased region" description="Polar residues" evidence="5">
    <location>
        <begin position="493"/>
        <end position="507"/>
    </location>
</feature>
<dbReference type="SMART" id="SM01424">
    <property type="entry name" value="HAP1_N"/>
    <property type="match status" value="1"/>
</dbReference>
<keyword evidence="3" id="KW-0496">Mitochondrion</keyword>
<dbReference type="EMBL" id="CAJFDH010000001">
    <property type="protein sequence ID" value="CAD5207479.1"/>
    <property type="molecule type" value="Genomic_DNA"/>
</dbReference>
<evidence type="ECO:0000313" key="7">
    <source>
        <dbReference type="EMBL" id="CAD5207479.1"/>
    </source>
</evidence>
<comment type="caution">
    <text evidence="7">The sequence shown here is derived from an EMBL/GenBank/DDBJ whole genome shotgun (WGS) entry which is preliminary data.</text>
</comment>
<evidence type="ECO:0000256" key="4">
    <source>
        <dbReference type="SAM" id="Coils"/>
    </source>
</evidence>
<dbReference type="GO" id="GO:0031410">
    <property type="term" value="C:cytoplasmic vesicle"/>
    <property type="evidence" value="ECO:0007669"/>
    <property type="project" value="TreeGrafter"/>
</dbReference>
<feature type="compositionally biased region" description="Pro residues" evidence="5">
    <location>
        <begin position="519"/>
        <end position="529"/>
    </location>
</feature>